<organism evidence="5 6">
    <name type="scientific">Blastopirellula marina DSM 3645</name>
    <dbReference type="NCBI Taxonomy" id="314230"/>
    <lineage>
        <taxon>Bacteria</taxon>
        <taxon>Pseudomonadati</taxon>
        <taxon>Planctomycetota</taxon>
        <taxon>Planctomycetia</taxon>
        <taxon>Pirellulales</taxon>
        <taxon>Pirellulaceae</taxon>
        <taxon>Blastopirellula</taxon>
    </lineage>
</organism>
<dbReference type="InterPro" id="IPR047647">
    <property type="entry name" value="ISAs1_transpos"/>
</dbReference>
<dbReference type="InterPro" id="IPR032806">
    <property type="entry name" value="YbfD_N"/>
</dbReference>
<reference evidence="5 6" key="1">
    <citation type="submission" date="2006-02" db="EMBL/GenBank/DDBJ databases">
        <authorList>
            <person name="Amann R."/>
            <person name="Ferriera S."/>
            <person name="Johnson J."/>
            <person name="Kravitz S."/>
            <person name="Halpern A."/>
            <person name="Remington K."/>
            <person name="Beeson K."/>
            <person name="Tran B."/>
            <person name="Rogers Y.-H."/>
            <person name="Friedman R."/>
            <person name="Venter J.C."/>
        </authorList>
    </citation>
    <scope>NUCLEOTIDE SEQUENCE [LARGE SCALE GENOMIC DNA]</scope>
    <source>
        <strain evidence="5 6">DSM 3645</strain>
    </source>
</reference>
<dbReference type="InterPro" id="IPR051698">
    <property type="entry name" value="Transposase_11-like"/>
</dbReference>
<evidence type="ECO:0000259" key="2">
    <source>
        <dbReference type="Pfam" id="PF13808"/>
    </source>
</evidence>
<evidence type="ECO:0000313" key="5">
    <source>
        <dbReference type="EMBL" id="EAQ80824.1"/>
    </source>
</evidence>
<evidence type="ECO:0000259" key="1">
    <source>
        <dbReference type="Pfam" id="PF01609"/>
    </source>
</evidence>
<dbReference type="Pfam" id="PF01609">
    <property type="entry name" value="DDE_Tnp_1"/>
    <property type="match status" value="1"/>
</dbReference>
<dbReference type="EMBL" id="AANZ01000007">
    <property type="protein sequence ID" value="EAQ80824.1"/>
    <property type="molecule type" value="Genomic_DNA"/>
</dbReference>
<dbReference type="Proteomes" id="UP000004358">
    <property type="component" value="Unassembled WGS sequence"/>
</dbReference>
<protein>
    <recommendedName>
        <fullName evidence="7">Transposase</fullName>
    </recommendedName>
</protein>
<dbReference type="PANTHER" id="PTHR30298:SF0">
    <property type="entry name" value="PROTEIN YBFL-RELATED"/>
    <property type="match status" value="1"/>
</dbReference>
<dbReference type="InterPro" id="IPR002559">
    <property type="entry name" value="Transposase_11"/>
</dbReference>
<evidence type="ECO:0008006" key="7">
    <source>
        <dbReference type="Google" id="ProtNLM"/>
    </source>
</evidence>
<dbReference type="eggNOG" id="COG5433">
    <property type="taxonomic scope" value="Bacteria"/>
</dbReference>
<evidence type="ECO:0000313" key="4">
    <source>
        <dbReference type="EMBL" id="EAQ80592.1"/>
    </source>
</evidence>
<dbReference type="NCBIfam" id="NF033564">
    <property type="entry name" value="transpos_ISAs1"/>
    <property type="match status" value="1"/>
</dbReference>
<proteinExistence type="predicted"/>
<feature type="domain" description="Transposase IS4-like" evidence="1">
    <location>
        <begin position="118"/>
        <end position="353"/>
    </location>
</feature>
<dbReference type="HOGENOM" id="CLU_046404_0_1_0"/>
<comment type="caution">
    <text evidence="5">The sequence shown here is derived from an EMBL/GenBank/DDBJ whole genome shotgun (WGS) entry which is preliminary data.</text>
</comment>
<dbReference type="RefSeq" id="WP_002650381.1">
    <property type="nucleotide sequence ID" value="NZ_CH672376.1"/>
</dbReference>
<name>A3ZRQ5_9BACT</name>
<dbReference type="Pfam" id="PF13808">
    <property type="entry name" value="DDE_Tnp_1_assoc"/>
    <property type="match status" value="1"/>
</dbReference>
<dbReference type="EMBL" id="AANZ01000015">
    <property type="protein sequence ID" value="EAQ79168.1"/>
    <property type="molecule type" value="Genomic_DNA"/>
</dbReference>
<evidence type="ECO:0000313" key="3">
    <source>
        <dbReference type="EMBL" id="EAQ79168.1"/>
    </source>
</evidence>
<dbReference type="GO" id="GO:0004803">
    <property type="term" value="F:transposase activity"/>
    <property type="evidence" value="ECO:0007669"/>
    <property type="project" value="InterPro"/>
</dbReference>
<sequence>MIAAKRLSCRELFSMSSSSRASIQEHFADLTDPRTRKVTYPLVNIVTMSLCAVLGGADDFVAITDWAEDKKEWLSQFLDMSTGVPSHDRFNAILGALKPAEFEKCLLSWITSLQEITDGQIIAIDGKTLRRSFDAASSKAAIHMVSAWATANHVSLGQVATDAKSNEITAIPKLLEIIEVSGCLVTIDAMGCQKEIAAKIVNAGGDYCLAIKGNQRYLHQAIRDHFAAAMEIDFAKMKVHRHETHEKGHGREESRYYYLCPIDADDFPYASRWTKLKAIGMTINIVKQNGKETSEVRYYIVSKYLTGKRFAEAVRGHWSIENSLHWQLDVTFGEDQSRIRKGHADVNFSLLRRTSLSLLKNNKTAKVGVKNKRLKAGRNDAYLLEVLLGT</sequence>
<evidence type="ECO:0000313" key="6">
    <source>
        <dbReference type="Proteomes" id="UP000004358"/>
    </source>
</evidence>
<feature type="domain" description="H repeat-associated protein N-terminal" evidence="2">
    <location>
        <begin position="25"/>
        <end position="110"/>
    </location>
</feature>
<dbReference type="AlphaFoldDB" id="A3ZRQ5"/>
<dbReference type="OrthoDB" id="291219at2"/>
<dbReference type="GO" id="GO:0003677">
    <property type="term" value="F:DNA binding"/>
    <property type="evidence" value="ECO:0007669"/>
    <property type="project" value="InterPro"/>
</dbReference>
<accession>A3ZRQ5</accession>
<dbReference type="GO" id="GO:0006313">
    <property type="term" value="P:DNA transposition"/>
    <property type="evidence" value="ECO:0007669"/>
    <property type="project" value="InterPro"/>
</dbReference>
<dbReference type="PANTHER" id="PTHR30298">
    <property type="entry name" value="H REPEAT-ASSOCIATED PREDICTED TRANSPOSASE"/>
    <property type="match status" value="1"/>
</dbReference>
<gene>
    <name evidence="5" type="ORF">DSM3645_12426</name>
    <name evidence="4" type="ORF">DSM3645_14640</name>
    <name evidence="3" type="ORF">DSM3645_26134</name>
</gene>
<dbReference type="EMBL" id="AANZ01000008">
    <property type="protein sequence ID" value="EAQ80592.1"/>
    <property type="molecule type" value="Genomic_DNA"/>
</dbReference>